<evidence type="ECO:0000256" key="1">
    <source>
        <dbReference type="SAM" id="Phobius"/>
    </source>
</evidence>
<evidence type="ECO:0000259" key="3">
    <source>
        <dbReference type="Pfam" id="PF21537"/>
    </source>
</evidence>
<dbReference type="InterPro" id="IPR015402">
    <property type="entry name" value="DUF1980"/>
</dbReference>
<evidence type="ECO:0000313" key="4">
    <source>
        <dbReference type="EMBL" id="BBC60772.1"/>
    </source>
</evidence>
<feature type="domain" description="DUF1980" evidence="3">
    <location>
        <begin position="142"/>
        <end position="281"/>
    </location>
</feature>
<gene>
    <name evidence="4" type="ORF">DAT561_0651</name>
</gene>
<dbReference type="GeneID" id="57043208"/>
<dbReference type="Pfam" id="PF21537">
    <property type="entry name" value="DUF1980_C"/>
    <property type="match status" value="1"/>
</dbReference>
<dbReference type="EMBL" id="AP018492">
    <property type="protein sequence ID" value="BBC60772.1"/>
    <property type="molecule type" value="Genomic_DNA"/>
</dbReference>
<evidence type="ECO:0000313" key="5">
    <source>
        <dbReference type="Proteomes" id="UP000269226"/>
    </source>
</evidence>
<protein>
    <submittedName>
        <fullName evidence="4">TIGR03943 family protein</fullName>
    </submittedName>
</protein>
<dbReference type="InterPro" id="IPR052955">
    <property type="entry name" value="UPF0703_membrane_permease"/>
</dbReference>
<keyword evidence="1" id="KW-1133">Transmembrane helix</keyword>
<reference evidence="4 5" key="1">
    <citation type="submission" date="2018-01" db="EMBL/GenBank/DDBJ databases">
        <title>Whole genome sequence of Melissococcus plutonius DAT561.</title>
        <authorList>
            <person name="Okumura K."/>
            <person name="Takamatsu D."/>
            <person name="Okura M."/>
        </authorList>
    </citation>
    <scope>NUCLEOTIDE SEQUENCE [LARGE SCALE GENOMIC DNA]</scope>
    <source>
        <strain evidence="4 5">DAT561</strain>
    </source>
</reference>
<feature type="transmembrane region" description="Helical" evidence="1">
    <location>
        <begin position="80"/>
        <end position="99"/>
    </location>
</feature>
<dbReference type="RefSeq" id="WP_015694784.1">
    <property type="nucleotide sequence ID" value="NZ_AP018492.1"/>
</dbReference>
<dbReference type="InterPro" id="IPR048447">
    <property type="entry name" value="DUF1980_C"/>
</dbReference>
<proteinExistence type="predicted"/>
<feature type="domain" description="DUF1980" evidence="2">
    <location>
        <begin position="2"/>
        <end position="115"/>
    </location>
</feature>
<dbReference type="Pfam" id="PF09323">
    <property type="entry name" value="DUF1980"/>
    <property type="match status" value="1"/>
</dbReference>
<name>A0A2Z5Y1L7_9ENTE</name>
<dbReference type="NCBIfam" id="TIGR03943">
    <property type="entry name" value="TIGR03943 family putative permease subunit"/>
    <property type="match status" value="1"/>
</dbReference>
<dbReference type="InterPro" id="IPR048493">
    <property type="entry name" value="DUF1980_N"/>
</dbReference>
<dbReference type="Proteomes" id="UP000269226">
    <property type="component" value="Chromosome"/>
</dbReference>
<accession>A0A2Z5Y1L7</accession>
<evidence type="ECO:0000259" key="2">
    <source>
        <dbReference type="Pfam" id="PF09323"/>
    </source>
</evidence>
<dbReference type="PANTHER" id="PTHR40047:SF1">
    <property type="entry name" value="UPF0703 PROTEIN YCGQ"/>
    <property type="match status" value="1"/>
</dbReference>
<feature type="transmembrane region" description="Helical" evidence="1">
    <location>
        <begin position="33"/>
        <end position="53"/>
    </location>
</feature>
<feature type="transmembrane region" description="Helical" evidence="1">
    <location>
        <begin position="7"/>
        <end position="27"/>
    </location>
</feature>
<keyword evidence="1" id="KW-0812">Transmembrane</keyword>
<dbReference type="AlphaFoldDB" id="A0A2Z5Y1L7"/>
<sequence>MIRFLILIGYMGLMMYLQITGELNQYINVHYKYLATLSMFLAFILAIVQLIVWNQQDTQKELSSDETSHHLHCHGTAKKYSYLMAYFLLVMPLVVGYFFPTVSLDTTIVEAKGFNFPLSQEATAKDADIQIQYLKPDTSIFFNKDVYNQQMKKNLEKYKKKKEIMITDENYLEIMELIYNYPSEFAGKIISYTGFVFNSSKNLTSSVFVFRFGIIHCIADSGVYGLLNHLPNNQQFKNNTWIKAKGQIHFEYYPPLRRDLPTLEVMETQVIKKPANQYVYRKY</sequence>
<dbReference type="PANTHER" id="PTHR40047">
    <property type="entry name" value="UPF0703 PROTEIN YCGQ"/>
    <property type="match status" value="1"/>
</dbReference>
<organism evidence="4 5">
    <name type="scientific">Melissococcus plutonius</name>
    <dbReference type="NCBI Taxonomy" id="33970"/>
    <lineage>
        <taxon>Bacteria</taxon>
        <taxon>Bacillati</taxon>
        <taxon>Bacillota</taxon>
        <taxon>Bacilli</taxon>
        <taxon>Lactobacillales</taxon>
        <taxon>Enterococcaceae</taxon>
        <taxon>Melissococcus</taxon>
    </lineage>
</organism>
<keyword evidence="1" id="KW-0472">Membrane</keyword>